<dbReference type="SUPFAM" id="SSF56801">
    <property type="entry name" value="Acetyl-CoA synthetase-like"/>
    <property type="match status" value="1"/>
</dbReference>
<sequence>MHLVFCTLSKITYIPLNNTFPVEKIASIIRTSGCSTLLVDEESIDLLESLLPLCDRKLKIIRSYDLAIDIHEDKIFKIGSRRSDLTSGCNEQKFDNLQSSYVYLMFTSGSTGLPKGVPVNEQNLLSYLDGITSLYNFDHLDRHSQFFDFTFDLSVHDIFVCLTLRL</sequence>
<dbReference type="InterPro" id="IPR020845">
    <property type="entry name" value="AMP-binding_CS"/>
</dbReference>
<feature type="domain" description="AMP-dependent synthetase/ligase" evidence="1">
    <location>
        <begin position="11"/>
        <end position="163"/>
    </location>
</feature>
<evidence type="ECO:0000313" key="2">
    <source>
        <dbReference type="EMBL" id="TKF28227.1"/>
    </source>
</evidence>
<evidence type="ECO:0000313" key="3">
    <source>
        <dbReference type="Proteomes" id="UP000305234"/>
    </source>
</evidence>
<proteinExistence type="predicted"/>
<dbReference type="GO" id="GO:0043041">
    <property type="term" value="P:amino acid activation for nonribosomal peptide biosynthetic process"/>
    <property type="evidence" value="ECO:0007669"/>
    <property type="project" value="TreeGrafter"/>
</dbReference>
<organism evidence="2 3">
    <name type="scientific">Vibrio kanaloae</name>
    <dbReference type="NCBI Taxonomy" id="170673"/>
    <lineage>
        <taxon>Bacteria</taxon>
        <taxon>Pseudomonadati</taxon>
        <taxon>Pseudomonadota</taxon>
        <taxon>Gammaproteobacteria</taxon>
        <taxon>Vibrionales</taxon>
        <taxon>Vibrionaceae</taxon>
        <taxon>Vibrio</taxon>
    </lineage>
</organism>
<name>A0A4U2CNS7_9VIBR</name>
<dbReference type="GO" id="GO:0031177">
    <property type="term" value="F:phosphopantetheine binding"/>
    <property type="evidence" value="ECO:0007669"/>
    <property type="project" value="TreeGrafter"/>
</dbReference>
<dbReference type="Pfam" id="PF00501">
    <property type="entry name" value="AMP-binding"/>
    <property type="match status" value="1"/>
</dbReference>
<dbReference type="PANTHER" id="PTHR45527">
    <property type="entry name" value="NONRIBOSOMAL PEPTIDE SYNTHETASE"/>
    <property type="match status" value="1"/>
</dbReference>
<dbReference type="Proteomes" id="UP000305234">
    <property type="component" value="Unassembled WGS sequence"/>
</dbReference>
<reference evidence="2 3" key="1">
    <citation type="submission" date="2019-04" db="EMBL/GenBank/DDBJ databases">
        <title>A reverse ecology approach based on a biological definition of microbial populations.</title>
        <authorList>
            <person name="Arevalo P."/>
            <person name="Vaninsberghe D."/>
            <person name="Elsherbini J."/>
            <person name="Gore J."/>
            <person name="Polz M."/>
        </authorList>
    </citation>
    <scope>NUCLEOTIDE SEQUENCE [LARGE SCALE GENOMIC DNA]</scope>
    <source>
        <strain evidence="2 3">10N.261.46.E4</strain>
    </source>
</reference>
<dbReference type="EMBL" id="SYUW01000006">
    <property type="protein sequence ID" value="TKF28227.1"/>
    <property type="molecule type" value="Genomic_DNA"/>
</dbReference>
<gene>
    <name evidence="2" type="ORF">FCV52_02920</name>
</gene>
<dbReference type="GO" id="GO:0005737">
    <property type="term" value="C:cytoplasm"/>
    <property type="evidence" value="ECO:0007669"/>
    <property type="project" value="TreeGrafter"/>
</dbReference>
<dbReference type="GO" id="GO:0044550">
    <property type="term" value="P:secondary metabolite biosynthetic process"/>
    <property type="evidence" value="ECO:0007669"/>
    <property type="project" value="TreeGrafter"/>
</dbReference>
<keyword evidence="2" id="KW-0436">Ligase</keyword>
<protein>
    <submittedName>
        <fullName evidence="2">D-alanine--poly(Phosphoribitol) ligase</fullName>
    </submittedName>
</protein>
<dbReference type="GO" id="GO:0016874">
    <property type="term" value="F:ligase activity"/>
    <property type="evidence" value="ECO:0007669"/>
    <property type="project" value="UniProtKB-KW"/>
</dbReference>
<dbReference type="Gene3D" id="3.40.50.12780">
    <property type="entry name" value="N-terminal domain of ligase-like"/>
    <property type="match status" value="1"/>
</dbReference>
<dbReference type="RefSeq" id="WP_077681769.1">
    <property type="nucleotide sequence ID" value="NZ_CP065151.1"/>
</dbReference>
<dbReference type="PROSITE" id="PS00455">
    <property type="entry name" value="AMP_BINDING"/>
    <property type="match status" value="1"/>
</dbReference>
<dbReference type="PANTHER" id="PTHR45527:SF1">
    <property type="entry name" value="FATTY ACID SYNTHASE"/>
    <property type="match status" value="1"/>
</dbReference>
<dbReference type="InterPro" id="IPR000873">
    <property type="entry name" value="AMP-dep_synth/lig_dom"/>
</dbReference>
<evidence type="ECO:0000259" key="1">
    <source>
        <dbReference type="Pfam" id="PF00501"/>
    </source>
</evidence>
<dbReference type="AlphaFoldDB" id="A0A4U2CNS7"/>
<accession>A0A4U2CNS7</accession>
<comment type="caution">
    <text evidence="2">The sequence shown here is derived from an EMBL/GenBank/DDBJ whole genome shotgun (WGS) entry which is preliminary data.</text>
</comment>
<dbReference type="InterPro" id="IPR042099">
    <property type="entry name" value="ANL_N_sf"/>
</dbReference>